<sequence length="507" mass="49845">MESLKSGLQAAEDALLGHKSGQEPASGVQGKGTATDPYDAGNAPTQPTETQGLAGKHGTGQQTYGNKVDEGVGGFHDTTGRTAGKPTTGSNMPQESGRVPGRTTQGTERVDEGISGIAGDKTAYGERALRSEMQQADQFSSTIGAGQKSSTATKMSGGLTDDSLGGAGTAGTAGAAGVAVGAAGAGAMGRGQEPGMTSMKQQPGMTDTSGRTTGTASHGSDMPSSTSGGYGQTKQSQPGSEYGGAALGSGDVTGAGHGTRYQQPSGSTTHGEHGKTSDMTGSSSYGGSSQYPSEMKQGQTAGSMPGASSSAAGGYGSSEMKQGAPTAGYGGTQTGISQGTSTTGHAGSGYGGSQYPSEMNQGVSSTSQTAGGSMGRTADTGYGASSQPSSGIRHDAPTSTTNSRTTGGVPSHAPVSGGETPVKSTGFAAEGGNFDATQPGAGREADRLLDQRTSKAGQGTSTTGHGNTGTTTNEPHTGAHEPHTTHRSGSIAQKAKDALHIGKHSKT</sequence>
<dbReference type="OrthoDB" id="5388207at2759"/>
<feature type="compositionally biased region" description="Polar residues" evidence="1">
    <location>
        <begin position="85"/>
        <end position="94"/>
    </location>
</feature>
<dbReference type="HOGENOM" id="CLU_537691_0_0_1"/>
<dbReference type="Proteomes" id="UP000023758">
    <property type="component" value="Unassembled WGS sequence"/>
</dbReference>
<feature type="region of interest" description="Disordered" evidence="1">
    <location>
        <begin position="185"/>
        <end position="507"/>
    </location>
</feature>
<name>A0A022W6P3_TRIRU</name>
<gene>
    <name evidence="2" type="ORF">H103_03397</name>
</gene>
<feature type="compositionally biased region" description="Basic and acidic residues" evidence="1">
    <location>
        <begin position="443"/>
        <end position="453"/>
    </location>
</feature>
<feature type="compositionally biased region" description="Low complexity" evidence="1">
    <location>
        <begin position="334"/>
        <end position="344"/>
    </location>
</feature>
<protein>
    <recommendedName>
        <fullName evidence="3">Solid-state culture expressed protein (Aos23)</fullName>
    </recommendedName>
</protein>
<feature type="compositionally biased region" description="Low complexity" evidence="1">
    <location>
        <begin position="457"/>
        <end position="476"/>
    </location>
</feature>
<feature type="compositionally biased region" description="Polar residues" evidence="1">
    <location>
        <begin position="397"/>
        <end position="408"/>
    </location>
</feature>
<evidence type="ECO:0008006" key="3">
    <source>
        <dbReference type="Google" id="ProtNLM"/>
    </source>
</evidence>
<feature type="compositionally biased region" description="Gly residues" evidence="1">
    <location>
        <begin position="241"/>
        <end position="257"/>
    </location>
</feature>
<evidence type="ECO:0000313" key="2">
    <source>
        <dbReference type="EMBL" id="EZF53733.1"/>
    </source>
</evidence>
<feature type="region of interest" description="Disordered" evidence="1">
    <location>
        <begin position="1"/>
        <end position="107"/>
    </location>
</feature>
<accession>A0A022W6P3</accession>
<dbReference type="EMBL" id="KK207805">
    <property type="protein sequence ID" value="EZF53733.1"/>
    <property type="molecule type" value="Genomic_DNA"/>
</dbReference>
<reference evidence="2" key="1">
    <citation type="submission" date="2014-02" db="EMBL/GenBank/DDBJ databases">
        <title>The Genome Sequence of Trichophyton rubrum (morphotype fischeri) CBS 288.86.</title>
        <authorList>
            <consortium name="The Broad Institute Genomics Platform"/>
            <person name="Cuomo C.A."/>
            <person name="White T.C."/>
            <person name="Graser Y."/>
            <person name="Martinez-Rossi N."/>
            <person name="Heitman J."/>
            <person name="Young S.K."/>
            <person name="Zeng Q."/>
            <person name="Gargeya S."/>
            <person name="Abouelleil A."/>
            <person name="Alvarado L."/>
            <person name="Chapman S.B."/>
            <person name="Gainer-Dewar J."/>
            <person name="Goldberg J."/>
            <person name="Griggs A."/>
            <person name="Gujja S."/>
            <person name="Hansen M."/>
            <person name="Howarth C."/>
            <person name="Imamovic A."/>
            <person name="Larimer J."/>
            <person name="Martinez D."/>
            <person name="Murphy C."/>
            <person name="Pearson M.D."/>
            <person name="Persinoti G."/>
            <person name="Poon T."/>
            <person name="Priest M."/>
            <person name="Roberts A.D."/>
            <person name="Saif S."/>
            <person name="Shea T.D."/>
            <person name="Sykes S.N."/>
            <person name="Wortman J."/>
            <person name="Nusbaum C."/>
            <person name="Birren B."/>
        </authorList>
    </citation>
    <scope>NUCLEOTIDE SEQUENCE [LARGE SCALE GENOMIC DNA]</scope>
    <source>
        <strain evidence="2">CBS 288.86</strain>
    </source>
</reference>
<feature type="compositionally biased region" description="Polar residues" evidence="1">
    <location>
        <begin position="354"/>
        <end position="371"/>
    </location>
</feature>
<dbReference type="AlphaFoldDB" id="A0A022W6P3"/>
<feature type="compositionally biased region" description="Polar residues" evidence="1">
    <location>
        <begin position="198"/>
        <end position="239"/>
    </location>
</feature>
<proteinExistence type="predicted"/>
<feature type="compositionally biased region" description="Low complexity" evidence="1">
    <location>
        <begin position="301"/>
        <end position="312"/>
    </location>
</feature>
<feature type="compositionally biased region" description="Polar residues" evidence="1">
    <location>
        <begin position="290"/>
        <end position="300"/>
    </location>
</feature>
<feature type="compositionally biased region" description="Polar residues" evidence="1">
    <location>
        <begin position="260"/>
        <end position="269"/>
    </location>
</feature>
<evidence type="ECO:0000256" key="1">
    <source>
        <dbReference type="SAM" id="MobiDB-lite"/>
    </source>
</evidence>
<organism evidence="2">
    <name type="scientific">Trichophyton rubrum CBS 288.86</name>
    <dbReference type="NCBI Taxonomy" id="1215330"/>
    <lineage>
        <taxon>Eukaryota</taxon>
        <taxon>Fungi</taxon>
        <taxon>Dikarya</taxon>
        <taxon>Ascomycota</taxon>
        <taxon>Pezizomycotina</taxon>
        <taxon>Eurotiomycetes</taxon>
        <taxon>Eurotiomycetidae</taxon>
        <taxon>Onygenales</taxon>
        <taxon>Arthrodermataceae</taxon>
        <taxon>Trichophyton</taxon>
    </lineage>
</organism>